<evidence type="ECO:0000313" key="3">
    <source>
        <dbReference type="EMBL" id="CAD6515502.1"/>
    </source>
</evidence>
<dbReference type="SMART" id="SM00912">
    <property type="entry name" value="Haemagg_act"/>
    <property type="match status" value="1"/>
</dbReference>
<dbReference type="InterPro" id="IPR012334">
    <property type="entry name" value="Pectin_lyas_fold"/>
</dbReference>
<comment type="caution">
    <text evidence="3">The sequence shown here is derived from an EMBL/GenBank/DDBJ whole genome shotgun (WGS) entry which is preliminary data.</text>
</comment>
<evidence type="ECO:0000313" key="4">
    <source>
        <dbReference type="Proteomes" id="UP000598032"/>
    </source>
</evidence>
<sequence length="813" mass="81821">MSCQSSYRSLPDTPIERSRSAKRLMFISLSLAGLMPASAAFASGVLPQGGQYVSGQGSIAASGNHVVVTQPGSTRGVIDWRSFSIGNYNTVTFNNGSGATLNRVTGNSRSAILGRLDATGTVYLINPQGIVVGPSGIINTGGRFVASTLDVCNCAFMNGDTLTLSGQSDASVVNLGKISSSGGDVFLVARRAVVNTGTVSAPNGTAEFAVGQQVLLQDSASSQQVFVQTGSKGSIVDTGTVRAAQINLEAADGNIYALAGGGSRLRATGTATRDGHVWLVANSGLVQQRGEIVASDANGSGGTVDMQAARLAFGDRAVVRAGAWNLSTPAFTIDRSAAGALQRSLNAGTSVDVTTTGANGATGNLQVASDLRWSGAGSLTLAAYHDVAVANGATIANKGTGNLTMRADATAIDNGSSVVNNGAIDWSSSTGGVSAFYDMNGTYTAGTQLANPGWAPGPYSGLVTQITAYKLVNSFADLKNVSQDLAGNYALGTNIDASASSDGSYMPLGNAATPFTGQFDGQGHAISSLTLEAWSPPSPYDPQLIGMFGSIGSKGVVRDLSVNGTGADNDQNPLSHGLYADMGMLAGTNGGTIVRVNVSGTLSGGNFYTVDDGVAGGLVGDNSGTIVRSSSSVAATTGGALGGLAGANEGSISQSFATGALVSAGYTNEGAGGLVGINFGSVTQSYATGSTTLEGYCRGAAGTPCGGAALVAINNGTISQSFGTGLVTQPFYEPIGVSRTNTGTIASDVYWNRDTTGATVGVVYGTTIPDTNGLTSAQMSTPSSFQGYDFSTTGAWAMPAGATHPVLRWQLTQ</sequence>
<dbReference type="Gene3D" id="2.160.20.10">
    <property type="entry name" value="Single-stranded right-handed beta-helix, Pectin lyase-like"/>
    <property type="match status" value="1"/>
</dbReference>
<reference evidence="3 4" key="1">
    <citation type="submission" date="2020-10" db="EMBL/GenBank/DDBJ databases">
        <authorList>
            <person name="Peeters C."/>
        </authorList>
    </citation>
    <scope>NUCLEOTIDE SEQUENCE [LARGE SCALE GENOMIC DNA]</scope>
    <source>
        <strain evidence="3 4">LMG 28140</strain>
    </source>
</reference>
<dbReference type="NCBIfam" id="TIGR01901">
    <property type="entry name" value="adhes_NPXG"/>
    <property type="match status" value="1"/>
</dbReference>
<feature type="chain" id="PRO_5045549388" description="Filamentous haemagglutinin FhaB/tRNA nuclease CdiA-like TPS domain-containing protein" evidence="1">
    <location>
        <begin position="43"/>
        <end position="813"/>
    </location>
</feature>
<dbReference type="SUPFAM" id="SSF51126">
    <property type="entry name" value="Pectin lyase-like"/>
    <property type="match status" value="1"/>
</dbReference>
<dbReference type="Proteomes" id="UP000598032">
    <property type="component" value="Unassembled WGS sequence"/>
</dbReference>
<dbReference type="PANTHER" id="PTHR12338:SF5">
    <property type="entry name" value="ANTIGEN 43-RELATED"/>
    <property type="match status" value="1"/>
</dbReference>
<evidence type="ECO:0000259" key="2">
    <source>
        <dbReference type="SMART" id="SM00912"/>
    </source>
</evidence>
<accession>A0ABM8NBL3</accession>
<dbReference type="InterPro" id="IPR050909">
    <property type="entry name" value="Bact_Autotransporter_VF"/>
</dbReference>
<dbReference type="EMBL" id="CAJHCP010000002">
    <property type="protein sequence ID" value="CAD6515502.1"/>
    <property type="molecule type" value="Genomic_DNA"/>
</dbReference>
<protein>
    <recommendedName>
        <fullName evidence="2">Filamentous haemagglutinin FhaB/tRNA nuclease CdiA-like TPS domain-containing protein</fullName>
    </recommendedName>
</protein>
<dbReference type="Gene3D" id="2.160.20.110">
    <property type="match status" value="1"/>
</dbReference>
<keyword evidence="1" id="KW-0732">Signal</keyword>
<gene>
    <name evidence="3" type="ORF">LMG28140_00609</name>
</gene>
<dbReference type="InterPro" id="IPR008638">
    <property type="entry name" value="FhaB/CdiA-like_TPS"/>
</dbReference>
<feature type="domain" description="Filamentous haemagglutinin FhaB/tRNA nuclease CdiA-like TPS" evidence="2">
    <location>
        <begin position="43"/>
        <end position="155"/>
    </location>
</feature>
<organism evidence="3 4">
    <name type="scientific">Paraburkholderia metrosideri</name>
    <dbReference type="NCBI Taxonomy" id="580937"/>
    <lineage>
        <taxon>Bacteria</taxon>
        <taxon>Pseudomonadati</taxon>
        <taxon>Pseudomonadota</taxon>
        <taxon>Betaproteobacteria</taxon>
        <taxon>Burkholderiales</taxon>
        <taxon>Burkholderiaceae</taxon>
        <taxon>Paraburkholderia</taxon>
    </lineage>
</organism>
<dbReference type="InterPro" id="IPR011050">
    <property type="entry name" value="Pectin_lyase_fold/virulence"/>
</dbReference>
<dbReference type="PANTHER" id="PTHR12338">
    <property type="entry name" value="AUTOTRANSPORTER"/>
    <property type="match status" value="1"/>
</dbReference>
<keyword evidence="4" id="KW-1185">Reference proteome</keyword>
<feature type="signal peptide" evidence="1">
    <location>
        <begin position="1"/>
        <end position="42"/>
    </location>
</feature>
<evidence type="ECO:0000256" key="1">
    <source>
        <dbReference type="SAM" id="SignalP"/>
    </source>
</evidence>
<name>A0ABM8NBL3_9BURK</name>
<proteinExistence type="predicted"/>
<dbReference type="Pfam" id="PF05860">
    <property type="entry name" value="TPS"/>
    <property type="match status" value="1"/>
</dbReference>